<dbReference type="SUPFAM" id="SSF51735">
    <property type="entry name" value="NAD(P)-binding Rossmann-fold domains"/>
    <property type="match status" value="1"/>
</dbReference>
<feature type="domain" description="NAD-dependent epimerase/dehydratase" evidence="2">
    <location>
        <begin position="3"/>
        <end position="221"/>
    </location>
</feature>
<dbReference type="Pfam" id="PF01370">
    <property type="entry name" value="Epimerase"/>
    <property type="match status" value="1"/>
</dbReference>
<dbReference type="EMBL" id="CABHNI010000032">
    <property type="protein sequence ID" value="VUX11616.1"/>
    <property type="molecule type" value="Genomic_DNA"/>
</dbReference>
<dbReference type="InterPro" id="IPR036291">
    <property type="entry name" value="NAD(P)-bd_dom_sf"/>
</dbReference>
<evidence type="ECO:0000313" key="4">
    <source>
        <dbReference type="Proteomes" id="UP000358366"/>
    </source>
</evidence>
<dbReference type="PANTHER" id="PTHR43000">
    <property type="entry name" value="DTDP-D-GLUCOSE 4,6-DEHYDRATASE-RELATED"/>
    <property type="match status" value="1"/>
</dbReference>
<keyword evidence="3" id="KW-0560">Oxidoreductase</keyword>
<dbReference type="EC" id="1.1.1.339" evidence="3"/>
<dbReference type="InterPro" id="IPR001509">
    <property type="entry name" value="Epimerase_deHydtase"/>
</dbReference>
<name>A0A564TWM7_9FIRM</name>
<evidence type="ECO:0000259" key="2">
    <source>
        <dbReference type="Pfam" id="PF01370"/>
    </source>
</evidence>
<dbReference type="GO" id="GO:0016491">
    <property type="term" value="F:oxidoreductase activity"/>
    <property type="evidence" value="ECO:0007669"/>
    <property type="project" value="UniProtKB-KW"/>
</dbReference>
<gene>
    <name evidence="3" type="primary">tll</name>
    <name evidence="3" type="ORF">DFSSTS7063_01899</name>
</gene>
<accession>A0A564TWM7</accession>
<reference evidence="3 4" key="1">
    <citation type="submission" date="2019-07" db="EMBL/GenBank/DDBJ databases">
        <authorList>
            <person name="Hibberd C M."/>
            <person name="Gehrig L. J."/>
            <person name="Chang H.-W."/>
            <person name="Venkatesh S."/>
        </authorList>
    </citation>
    <scope>NUCLEOTIDE SEQUENCE [LARGE SCALE GENOMIC DNA]</scope>
    <source>
        <strain evidence="3">Dorea_formicigenerans_SSTS_Bg7063</strain>
    </source>
</reference>
<dbReference type="AlphaFoldDB" id="A0A564TWM7"/>
<protein>
    <submittedName>
        <fullName evidence="3">dTDP-6-deoxy-L-talose 4-dehydrogenase (NAD(+))</fullName>
        <ecNumber evidence="3">1.1.1.339</ecNumber>
    </submittedName>
</protein>
<dbReference type="RefSeq" id="WP_144124759.1">
    <property type="nucleotide sequence ID" value="NZ_CABHNI010000032.1"/>
</dbReference>
<dbReference type="Gene3D" id="3.40.50.720">
    <property type="entry name" value="NAD(P)-binding Rossmann-like Domain"/>
    <property type="match status" value="1"/>
</dbReference>
<evidence type="ECO:0000256" key="1">
    <source>
        <dbReference type="ARBA" id="ARBA00007637"/>
    </source>
</evidence>
<organism evidence="3 4">
    <name type="scientific">Dorea formicigenerans</name>
    <dbReference type="NCBI Taxonomy" id="39486"/>
    <lineage>
        <taxon>Bacteria</taxon>
        <taxon>Bacillati</taxon>
        <taxon>Bacillota</taxon>
        <taxon>Clostridia</taxon>
        <taxon>Lachnospirales</taxon>
        <taxon>Lachnospiraceae</taxon>
        <taxon>Dorea</taxon>
    </lineage>
</organism>
<comment type="similarity">
    <text evidence="1">Belongs to the NAD(P)-dependent epimerase/dehydratase family.</text>
</comment>
<dbReference type="Proteomes" id="UP000358366">
    <property type="component" value="Unassembled WGS sequence"/>
</dbReference>
<sequence length="279" mass="31934">MRILVTGANGYLGQGIIKLLLGQGIEVIAADITVEHVDMRAERKQGDLFTVENPYYYFENPDMVLHLAWRDGFEHYSMRHITELPKHYIFLQKLIEGGIKKVCVLGSMHEIGFHEGSIDENTATNPQSLYGISKNALRQSISILQKKYPFLLQWIRGFYIVGNVEHGSSVFSKLAQAEKRGETYFPFTKGNNQFDFIDYSEFCKQVTAVVMQNKINGIINCCSGNPMRLAERVEQFIAENHFNIKLQYGAFPERPYDSKAVWGNDQKIREIMEKSVFTG</sequence>
<evidence type="ECO:0000313" key="3">
    <source>
        <dbReference type="EMBL" id="VUX11616.1"/>
    </source>
</evidence>
<proteinExistence type="inferred from homology"/>